<dbReference type="GO" id="GO:0004479">
    <property type="term" value="F:methionyl-tRNA formyltransferase activity"/>
    <property type="evidence" value="ECO:0007669"/>
    <property type="project" value="UniProtKB-EC"/>
</dbReference>
<proteinExistence type="predicted"/>
<evidence type="ECO:0000256" key="1">
    <source>
        <dbReference type="SAM" id="MobiDB-lite"/>
    </source>
</evidence>
<protein>
    <submittedName>
        <fullName evidence="2">Methionyl-tRNA formyltransferase</fullName>
        <ecNumber evidence="2">2.1.2.9</ecNumber>
    </submittedName>
</protein>
<dbReference type="EC" id="2.1.2.9" evidence="2"/>
<evidence type="ECO:0000313" key="2">
    <source>
        <dbReference type="EMBL" id="CAA9351392.1"/>
    </source>
</evidence>
<feature type="region of interest" description="Disordered" evidence="1">
    <location>
        <begin position="16"/>
        <end position="143"/>
    </location>
</feature>
<dbReference type="EMBL" id="CADCTU010000762">
    <property type="protein sequence ID" value="CAA9351392.1"/>
    <property type="molecule type" value="Genomic_DNA"/>
</dbReference>
<reference evidence="2" key="1">
    <citation type="submission" date="2020-02" db="EMBL/GenBank/DDBJ databases">
        <authorList>
            <person name="Meier V. D."/>
        </authorList>
    </citation>
    <scope>NUCLEOTIDE SEQUENCE</scope>
    <source>
        <strain evidence="2">AVDCRST_MAG11</strain>
    </source>
</reference>
<feature type="compositionally biased region" description="Low complexity" evidence="1">
    <location>
        <begin position="31"/>
        <end position="47"/>
    </location>
</feature>
<sequence length="143" mass="14547">ARAVLGHTRLRRAAAARAARRGVRGDRRGDAAGPGARAVAVAARAVAGQGGRARRGAAGVPAGAAARRRGVPGDARADGARRVGGGRVRPHPPAVGDRRAPARHAQHPRVAPPGAPRRRADPGGDPRRAHGDRRDDHADGPPA</sequence>
<feature type="compositionally biased region" description="Low complexity" evidence="1">
    <location>
        <begin position="56"/>
        <end position="65"/>
    </location>
</feature>
<keyword evidence="2" id="KW-0808">Transferase</keyword>
<feature type="non-terminal residue" evidence="2">
    <location>
        <position position="1"/>
    </location>
</feature>
<gene>
    <name evidence="2" type="ORF">AVDCRST_MAG11-3548</name>
</gene>
<organism evidence="2">
    <name type="scientific">uncultured Gemmatimonadaceae bacterium</name>
    <dbReference type="NCBI Taxonomy" id="246130"/>
    <lineage>
        <taxon>Bacteria</taxon>
        <taxon>Pseudomonadati</taxon>
        <taxon>Gemmatimonadota</taxon>
        <taxon>Gemmatimonadia</taxon>
        <taxon>Gemmatimonadales</taxon>
        <taxon>Gemmatimonadaceae</taxon>
        <taxon>environmental samples</taxon>
    </lineage>
</organism>
<dbReference type="AlphaFoldDB" id="A0A6J4M699"/>
<feature type="non-terminal residue" evidence="2">
    <location>
        <position position="143"/>
    </location>
</feature>
<accession>A0A6J4M699</accession>
<name>A0A6J4M699_9BACT</name>
<feature type="compositionally biased region" description="Basic and acidic residues" evidence="1">
    <location>
        <begin position="118"/>
        <end position="143"/>
    </location>
</feature>